<evidence type="ECO:0000259" key="4">
    <source>
        <dbReference type="PROSITE" id="PS51939"/>
    </source>
</evidence>
<dbReference type="PROSITE" id="PS51939">
    <property type="entry name" value="XRRM"/>
    <property type="match status" value="1"/>
</dbReference>
<comment type="caution">
    <text evidence="5">The sequence shown here is derived from an EMBL/GenBank/DDBJ whole genome shotgun (WGS) entry which is preliminary data.</text>
</comment>
<evidence type="ECO:0000313" key="6">
    <source>
        <dbReference type="Proteomes" id="UP000762676"/>
    </source>
</evidence>
<organism evidence="5 6">
    <name type="scientific">Elysia marginata</name>
    <dbReference type="NCBI Taxonomy" id="1093978"/>
    <lineage>
        <taxon>Eukaryota</taxon>
        <taxon>Metazoa</taxon>
        <taxon>Spiralia</taxon>
        <taxon>Lophotrochozoa</taxon>
        <taxon>Mollusca</taxon>
        <taxon>Gastropoda</taxon>
        <taxon>Heterobranchia</taxon>
        <taxon>Euthyneura</taxon>
        <taxon>Panpulmonata</taxon>
        <taxon>Sacoglossa</taxon>
        <taxon>Placobranchoidea</taxon>
        <taxon>Plakobranchidae</taxon>
        <taxon>Elysia</taxon>
    </lineage>
</organism>
<dbReference type="PANTHER" id="PTHR37162">
    <property type="entry name" value="HAT FAMILY DIMERISATION DOMAINCONTAINING PROTEIN-RELATED"/>
    <property type="match status" value="1"/>
</dbReference>
<dbReference type="GO" id="GO:0003723">
    <property type="term" value="F:RNA binding"/>
    <property type="evidence" value="ECO:0007669"/>
    <property type="project" value="UniProtKB-KW"/>
</dbReference>
<keyword evidence="1 2" id="KW-0694">RNA-binding</keyword>
<dbReference type="Gene3D" id="3.30.70.330">
    <property type="match status" value="2"/>
</dbReference>
<sequence>MAPCGYRVLTKAEEATVKEVDKDCKNKFKFQWLEEEVHVKLGALNYKVKIGDSIVKINVSGKASCEWCHSLLTYKGKGLSTLKEHLKTDSHVAQLKTRQSNYGLGSFVQSASQANKNIFPIFKTFSKPQTVVPTQEQQPSPPAKGKPVPVVPLADRVASMEAMILAVMAENAIPLTLAPVIVDLAKACSNDPQALSGLKLSASSAAYKIRFGLAKTTTDILAADLQKTPFSLNIDEATSSNTKKVLSILGYVRLKEPNSAATALESLQKMEGGVVLHETTVHIRVVEGDEELQYWQKMFRDIAERRAMKKEGFLKHRAGQNRRGGRGGGRGGGRFGYVRLKEPNSAATALESLQKMEGGVVLHETTVHIRVVEGDEELQYWQKMFRDIAERRAMKKEGFLKHRAGHNRRGGRGGGRGGGRFHLRPKCQRQTIDRCSFYHILAFHEAWKE</sequence>
<dbReference type="Proteomes" id="UP000762676">
    <property type="component" value="Unassembled WGS sequence"/>
</dbReference>
<feature type="region of interest" description="Disordered" evidence="3">
    <location>
        <begin position="403"/>
        <end position="423"/>
    </location>
</feature>
<keyword evidence="6" id="KW-1185">Reference proteome</keyword>
<dbReference type="PANTHER" id="PTHR37162:SF1">
    <property type="entry name" value="BED-TYPE DOMAIN-CONTAINING PROTEIN"/>
    <property type="match status" value="1"/>
</dbReference>
<gene>
    <name evidence="5" type="ORF">ElyMa_004006600</name>
</gene>
<accession>A0AAV4G188</accession>
<evidence type="ECO:0000256" key="3">
    <source>
        <dbReference type="SAM" id="MobiDB-lite"/>
    </source>
</evidence>
<protein>
    <recommendedName>
        <fullName evidence="4">XRRM domain-containing protein</fullName>
    </recommendedName>
</protein>
<proteinExistence type="predicted"/>
<evidence type="ECO:0000256" key="1">
    <source>
        <dbReference type="ARBA" id="ARBA00022884"/>
    </source>
</evidence>
<dbReference type="GO" id="GO:1990904">
    <property type="term" value="C:ribonucleoprotein complex"/>
    <property type="evidence" value="ECO:0007669"/>
    <property type="project" value="UniProtKB-UniRule"/>
</dbReference>
<feature type="domain" description="XRRM" evidence="4">
    <location>
        <begin position="269"/>
        <end position="420"/>
    </location>
</feature>
<dbReference type="Pfam" id="PF08777">
    <property type="entry name" value="RRM_3"/>
    <property type="match status" value="2"/>
</dbReference>
<evidence type="ECO:0000313" key="5">
    <source>
        <dbReference type="EMBL" id="GFR78886.1"/>
    </source>
</evidence>
<dbReference type="AlphaFoldDB" id="A0AAV4G188"/>
<dbReference type="InterPro" id="IPR014886">
    <property type="entry name" value="La_xRRM"/>
</dbReference>
<dbReference type="EMBL" id="BMAT01008147">
    <property type="protein sequence ID" value="GFR78886.1"/>
    <property type="molecule type" value="Genomic_DNA"/>
</dbReference>
<name>A0AAV4G188_9GAST</name>
<reference evidence="5 6" key="1">
    <citation type="journal article" date="2021" name="Elife">
        <title>Chloroplast acquisition without the gene transfer in kleptoplastic sea slugs, Plakobranchus ocellatus.</title>
        <authorList>
            <person name="Maeda T."/>
            <person name="Takahashi S."/>
            <person name="Yoshida T."/>
            <person name="Shimamura S."/>
            <person name="Takaki Y."/>
            <person name="Nagai Y."/>
            <person name="Toyoda A."/>
            <person name="Suzuki Y."/>
            <person name="Arimoto A."/>
            <person name="Ishii H."/>
            <person name="Satoh N."/>
            <person name="Nishiyama T."/>
            <person name="Hasebe M."/>
            <person name="Maruyama T."/>
            <person name="Minagawa J."/>
            <person name="Obokata J."/>
            <person name="Shigenobu S."/>
        </authorList>
    </citation>
    <scope>NUCLEOTIDE SEQUENCE [LARGE SCALE GENOMIC DNA]</scope>
</reference>
<dbReference type="InterPro" id="IPR012677">
    <property type="entry name" value="Nucleotide-bd_a/b_plait_sf"/>
</dbReference>
<evidence type="ECO:0000256" key="2">
    <source>
        <dbReference type="PROSITE-ProRule" id="PRU01288"/>
    </source>
</evidence>